<organism evidence="1 2">
    <name type="scientific">Clostridium ganghwense</name>
    <dbReference type="NCBI Taxonomy" id="312089"/>
    <lineage>
        <taxon>Bacteria</taxon>
        <taxon>Bacillati</taxon>
        <taxon>Bacillota</taxon>
        <taxon>Clostridia</taxon>
        <taxon>Eubacteriales</taxon>
        <taxon>Clostridiaceae</taxon>
        <taxon>Clostridium</taxon>
    </lineage>
</organism>
<protein>
    <submittedName>
        <fullName evidence="1">Uncharacterized protein</fullName>
    </submittedName>
</protein>
<gene>
    <name evidence="1" type="ORF">OXH55_01585</name>
</gene>
<name>A0ABT4CJW3_9CLOT</name>
<comment type="caution">
    <text evidence="1">The sequence shown here is derived from an EMBL/GenBank/DDBJ whole genome shotgun (WGS) entry which is preliminary data.</text>
</comment>
<sequence>MKRNYKIKKTISIKRFISEFGENFSEHTKKKLLDLEVRCVLTRKEDNYRLDLKHVEHTHYDCNSSTCQKEYAYGQLVVIDGTLYFSEVCTESTEVMQSPIVSTIYNSLNSEDMVCDSDINSKKIDDDNIDYVIDNILTVCPEVSQKYLDITQGMISRAERKKL</sequence>
<dbReference type="RefSeq" id="WP_268047653.1">
    <property type="nucleotide sequence ID" value="NZ_JAPQES010000001.1"/>
</dbReference>
<reference evidence="1" key="1">
    <citation type="submission" date="2022-12" db="EMBL/GenBank/DDBJ databases">
        <authorList>
            <person name="Wang J."/>
        </authorList>
    </citation>
    <scope>NUCLEOTIDE SEQUENCE</scope>
    <source>
        <strain evidence="1">HY-42-06</strain>
    </source>
</reference>
<keyword evidence="2" id="KW-1185">Reference proteome</keyword>
<evidence type="ECO:0000313" key="2">
    <source>
        <dbReference type="Proteomes" id="UP001079657"/>
    </source>
</evidence>
<dbReference type="Proteomes" id="UP001079657">
    <property type="component" value="Unassembled WGS sequence"/>
</dbReference>
<proteinExistence type="predicted"/>
<dbReference type="EMBL" id="JAPQES010000001">
    <property type="protein sequence ID" value="MCY6369336.1"/>
    <property type="molecule type" value="Genomic_DNA"/>
</dbReference>
<accession>A0ABT4CJW3</accession>
<evidence type="ECO:0000313" key="1">
    <source>
        <dbReference type="EMBL" id="MCY6369336.1"/>
    </source>
</evidence>